<protein>
    <submittedName>
        <fullName evidence="1">Uncharacterized protein</fullName>
    </submittedName>
</protein>
<gene>
    <name evidence="1" type="ORF">RHMOL_Rhmol05G0168300</name>
</gene>
<dbReference type="EMBL" id="CM046392">
    <property type="protein sequence ID" value="KAI8555355.1"/>
    <property type="molecule type" value="Genomic_DNA"/>
</dbReference>
<reference evidence="1" key="1">
    <citation type="submission" date="2022-02" db="EMBL/GenBank/DDBJ databases">
        <title>Plant Genome Project.</title>
        <authorList>
            <person name="Zhang R.-G."/>
        </authorList>
    </citation>
    <scope>NUCLEOTIDE SEQUENCE</scope>
    <source>
        <strain evidence="1">AT1</strain>
    </source>
</reference>
<evidence type="ECO:0000313" key="2">
    <source>
        <dbReference type="Proteomes" id="UP001062846"/>
    </source>
</evidence>
<sequence>MWNRKTGKRTDSTTPSSASQTGTRPTTEIQHLQLHNLTQWGRWKPKRVKSSWKCGLFIALPHREPEEIKDKILWHCVGLLRTPIDKRKDAYPTLRSTVEYRVFNSTRESLIKPVTEIKAAMWSIKRDKAPGPNGYNFSNFRKNWDIVGPLSKKFGDAVVHNIGRSLNVKVESFICHWNWKEPRHRSVIMREIITNIPSGFKPNSS</sequence>
<organism evidence="1 2">
    <name type="scientific">Rhododendron molle</name>
    <name type="common">Chinese azalea</name>
    <name type="synonym">Azalea mollis</name>
    <dbReference type="NCBI Taxonomy" id="49168"/>
    <lineage>
        <taxon>Eukaryota</taxon>
        <taxon>Viridiplantae</taxon>
        <taxon>Streptophyta</taxon>
        <taxon>Embryophyta</taxon>
        <taxon>Tracheophyta</taxon>
        <taxon>Spermatophyta</taxon>
        <taxon>Magnoliopsida</taxon>
        <taxon>eudicotyledons</taxon>
        <taxon>Gunneridae</taxon>
        <taxon>Pentapetalae</taxon>
        <taxon>asterids</taxon>
        <taxon>Ericales</taxon>
        <taxon>Ericaceae</taxon>
        <taxon>Ericoideae</taxon>
        <taxon>Rhodoreae</taxon>
        <taxon>Rhododendron</taxon>
    </lineage>
</organism>
<proteinExistence type="predicted"/>
<comment type="caution">
    <text evidence="1">The sequence shown here is derived from an EMBL/GenBank/DDBJ whole genome shotgun (WGS) entry which is preliminary data.</text>
</comment>
<name>A0ACC0NQ78_RHOML</name>
<keyword evidence="2" id="KW-1185">Reference proteome</keyword>
<accession>A0ACC0NQ78</accession>
<dbReference type="Proteomes" id="UP001062846">
    <property type="component" value="Chromosome 5"/>
</dbReference>
<evidence type="ECO:0000313" key="1">
    <source>
        <dbReference type="EMBL" id="KAI8555355.1"/>
    </source>
</evidence>